<dbReference type="EMBL" id="MH937467">
    <property type="protein sequence ID" value="AZF90729.1"/>
    <property type="molecule type" value="Genomic_DNA"/>
</dbReference>
<evidence type="ECO:0000313" key="1">
    <source>
        <dbReference type="EMBL" id="AZF90729.1"/>
    </source>
</evidence>
<proteinExistence type="predicted"/>
<sequence>MWKSIKFNAQNIKFETAKAVLIKMPNKSRYAGYMFWHPSKLVRVEGGKGYFMSFSYTDDFEFKVFKQGKNRQITAESILSHEEIEEAFEIVNEQLSYMDECYLEVTEPTKIDKEVEVKEELRKQYEVN</sequence>
<gene>
    <name evidence="1" type="ORF">CHPC877_0026</name>
</gene>
<organism evidence="1 2">
    <name type="scientific">Streptococcus phage CHPC877</name>
    <dbReference type="NCBI Taxonomy" id="2365044"/>
    <lineage>
        <taxon>Viruses</taxon>
        <taxon>Duplodnaviria</taxon>
        <taxon>Heunggongvirae</taxon>
        <taxon>Uroviricota</taxon>
        <taxon>Caudoviricetes</taxon>
        <taxon>Aliceevansviridae</taxon>
        <taxon>Moineauvirus</taxon>
        <taxon>Moineauvirus CHPC877</taxon>
    </lineage>
</organism>
<reference evidence="1 2" key="1">
    <citation type="submission" date="2018-09" db="EMBL/GenBank/DDBJ databases">
        <title>A comparative genomics approach for identifying host-range determinants of bacteriophages infecting Streptococcus thermophilus.</title>
        <authorList>
            <person name="Szymczak P."/>
            <person name="Rau M.H."/>
            <person name="Monteiro J.M."/>
            <person name="de Pinho M.G."/>
            <person name="Filipe S.R."/>
            <person name="Vogensen F.K."/>
            <person name="Zeidan A."/>
            <person name="Janzen T."/>
        </authorList>
    </citation>
    <scope>NUCLEOTIDE SEQUENCE [LARGE SCALE GENOMIC DNA]</scope>
</reference>
<protein>
    <submittedName>
        <fullName evidence="1">Uncharacterized protein</fullName>
    </submittedName>
</protein>
<evidence type="ECO:0000313" key="2">
    <source>
        <dbReference type="Proteomes" id="UP000272656"/>
    </source>
</evidence>
<name>A0A3G8F7P3_9CAUD</name>
<dbReference type="Proteomes" id="UP000272656">
    <property type="component" value="Segment"/>
</dbReference>
<keyword evidence="2" id="KW-1185">Reference proteome</keyword>
<accession>A0A3G8F7P3</accession>